<proteinExistence type="predicted"/>
<name>A0A061HZE6_CRIGR</name>
<evidence type="ECO:0000313" key="2">
    <source>
        <dbReference type="Proteomes" id="UP000030759"/>
    </source>
</evidence>
<dbReference type="AlphaFoldDB" id="A0A061HZE6"/>
<sequence>MAEYLSFAKIGNIFAYYMNSLFAEDINLPITGLYVVMAVSLLVQIVLLARGLRNRDKDNLTTYLQEITALRNEVLENRLGQTTIVQQVEQKLDYKLGSVSNMLKTELSDEMQCIYDKINTERSSMSEALEARLSEDHDQLKNICSQLETQISNATQKLDATVQNTQDRVKELDNAIQSVIEASKVADQKFESRFECLEDNLQYRADRLHESIRLIAEDSKISKS</sequence>
<reference evidence="2" key="1">
    <citation type="journal article" date="2013" name="Nat. Biotechnol.">
        <title>Chinese hamster genome sequenced from sorted chromosomes.</title>
        <authorList>
            <person name="Brinkrolf K."/>
            <person name="Rupp O."/>
            <person name="Laux H."/>
            <person name="Kollin F."/>
            <person name="Ernst W."/>
            <person name="Linke B."/>
            <person name="Kofler R."/>
            <person name="Romand S."/>
            <person name="Hesse F."/>
            <person name="Budach W.E."/>
            <person name="Galosy S."/>
            <person name="Muller D."/>
            <person name="Noll T."/>
            <person name="Wienberg J."/>
            <person name="Jostock T."/>
            <person name="Leonard M."/>
            <person name="Grillari J."/>
            <person name="Tauch A."/>
            <person name="Goesmann A."/>
            <person name="Helk B."/>
            <person name="Mott J.E."/>
            <person name="Puhler A."/>
            <person name="Borth N."/>
        </authorList>
    </citation>
    <scope>NUCLEOTIDE SEQUENCE [LARGE SCALE GENOMIC DNA]</scope>
    <source>
        <strain evidence="2">17A/GY</strain>
    </source>
</reference>
<accession>A0A061HZE6</accession>
<gene>
    <name evidence="1" type="ORF">H671_6g15444</name>
</gene>
<dbReference type="Gene3D" id="1.20.120.20">
    <property type="entry name" value="Apolipoprotein"/>
    <property type="match status" value="1"/>
</dbReference>
<evidence type="ECO:0000313" key="1">
    <source>
        <dbReference type="EMBL" id="ERE71845.1"/>
    </source>
</evidence>
<dbReference type="Proteomes" id="UP000030759">
    <property type="component" value="Unassembled WGS sequence"/>
</dbReference>
<protein>
    <submittedName>
        <fullName evidence="1">Uncharacterized protein</fullName>
    </submittedName>
</protein>
<dbReference type="EMBL" id="KE680614">
    <property type="protein sequence ID" value="ERE71845.1"/>
    <property type="molecule type" value="Genomic_DNA"/>
</dbReference>
<organism evidence="1 2">
    <name type="scientific">Cricetulus griseus</name>
    <name type="common">Chinese hamster</name>
    <name type="synonym">Cricetulus barabensis griseus</name>
    <dbReference type="NCBI Taxonomy" id="10029"/>
    <lineage>
        <taxon>Eukaryota</taxon>
        <taxon>Metazoa</taxon>
        <taxon>Chordata</taxon>
        <taxon>Craniata</taxon>
        <taxon>Vertebrata</taxon>
        <taxon>Euteleostomi</taxon>
        <taxon>Mammalia</taxon>
        <taxon>Eutheria</taxon>
        <taxon>Euarchontoglires</taxon>
        <taxon>Glires</taxon>
        <taxon>Rodentia</taxon>
        <taxon>Myomorpha</taxon>
        <taxon>Muroidea</taxon>
        <taxon>Cricetidae</taxon>
        <taxon>Cricetinae</taxon>
        <taxon>Cricetulus</taxon>
    </lineage>
</organism>